<feature type="compositionally biased region" description="Polar residues" evidence="2">
    <location>
        <begin position="163"/>
        <end position="187"/>
    </location>
</feature>
<feature type="compositionally biased region" description="Basic and acidic residues" evidence="2">
    <location>
        <begin position="1353"/>
        <end position="1374"/>
    </location>
</feature>
<feature type="compositionally biased region" description="Basic and acidic residues" evidence="2">
    <location>
        <begin position="1504"/>
        <end position="1514"/>
    </location>
</feature>
<feature type="compositionally biased region" description="Basic and acidic residues" evidence="2">
    <location>
        <begin position="971"/>
        <end position="981"/>
    </location>
</feature>
<feature type="compositionally biased region" description="Basic and acidic residues" evidence="2">
    <location>
        <begin position="1233"/>
        <end position="1244"/>
    </location>
</feature>
<feature type="compositionally biased region" description="Acidic residues" evidence="2">
    <location>
        <begin position="20"/>
        <end position="29"/>
    </location>
</feature>
<feature type="region of interest" description="Disordered" evidence="2">
    <location>
        <begin position="161"/>
        <end position="187"/>
    </location>
</feature>
<feature type="compositionally biased region" description="Basic residues" evidence="2">
    <location>
        <begin position="1628"/>
        <end position="1642"/>
    </location>
</feature>
<feature type="compositionally biased region" description="Basic and acidic residues" evidence="2">
    <location>
        <begin position="889"/>
        <end position="900"/>
    </location>
</feature>
<evidence type="ECO:0000256" key="2">
    <source>
        <dbReference type="SAM" id="MobiDB-lite"/>
    </source>
</evidence>
<feature type="region of interest" description="Disordered" evidence="2">
    <location>
        <begin position="888"/>
        <end position="1124"/>
    </location>
</feature>
<feature type="compositionally biased region" description="Acidic residues" evidence="2">
    <location>
        <begin position="912"/>
        <end position="922"/>
    </location>
</feature>
<comment type="caution">
    <text evidence="3">The sequence shown here is derived from an EMBL/GenBank/DDBJ whole genome shotgun (WGS) entry which is preliminary data.</text>
</comment>
<evidence type="ECO:0000313" key="3">
    <source>
        <dbReference type="EMBL" id="CAB9498608.1"/>
    </source>
</evidence>
<feature type="compositionally biased region" description="Polar residues" evidence="2">
    <location>
        <begin position="939"/>
        <end position="948"/>
    </location>
</feature>
<name>A0A9N8H1I5_9STRA</name>
<feature type="region of interest" description="Disordered" evidence="2">
    <location>
        <begin position="1139"/>
        <end position="1595"/>
    </location>
</feature>
<feature type="compositionally biased region" description="Basic residues" evidence="2">
    <location>
        <begin position="1245"/>
        <end position="1255"/>
    </location>
</feature>
<accession>A0A9N8H1I5</accession>
<feature type="region of interest" description="Disordered" evidence="2">
    <location>
        <begin position="1612"/>
        <end position="1642"/>
    </location>
</feature>
<feature type="compositionally biased region" description="Basic and acidic residues" evidence="2">
    <location>
        <begin position="1271"/>
        <end position="1297"/>
    </location>
</feature>
<proteinExistence type="predicted"/>
<feature type="compositionally biased region" description="Polar residues" evidence="2">
    <location>
        <begin position="1519"/>
        <end position="1531"/>
    </location>
</feature>
<keyword evidence="1" id="KW-0175">Coiled coil</keyword>
<feature type="compositionally biased region" description="Low complexity" evidence="2">
    <location>
        <begin position="31"/>
        <end position="49"/>
    </location>
</feature>
<feature type="compositionally biased region" description="Polar residues" evidence="2">
    <location>
        <begin position="1063"/>
        <end position="1074"/>
    </location>
</feature>
<feature type="compositionally biased region" description="Polar residues" evidence="2">
    <location>
        <begin position="957"/>
        <end position="970"/>
    </location>
</feature>
<evidence type="ECO:0000313" key="4">
    <source>
        <dbReference type="Proteomes" id="UP001153069"/>
    </source>
</evidence>
<gene>
    <name evidence="3" type="ORF">SEMRO_41_G025370.1</name>
</gene>
<feature type="coiled-coil region" evidence="1">
    <location>
        <begin position="638"/>
        <end position="665"/>
    </location>
</feature>
<dbReference type="Proteomes" id="UP001153069">
    <property type="component" value="Unassembled WGS sequence"/>
</dbReference>
<feature type="compositionally biased region" description="Polar residues" evidence="2">
    <location>
        <begin position="1433"/>
        <end position="1450"/>
    </location>
</feature>
<reference evidence="3" key="1">
    <citation type="submission" date="2020-06" db="EMBL/GenBank/DDBJ databases">
        <authorList>
            <consortium name="Plant Systems Biology data submission"/>
        </authorList>
    </citation>
    <scope>NUCLEOTIDE SEQUENCE</scope>
    <source>
        <strain evidence="3">D6</strain>
    </source>
</reference>
<feature type="compositionally biased region" description="Polar residues" evidence="2">
    <location>
        <begin position="1460"/>
        <end position="1480"/>
    </location>
</feature>
<organism evidence="3 4">
    <name type="scientific">Seminavis robusta</name>
    <dbReference type="NCBI Taxonomy" id="568900"/>
    <lineage>
        <taxon>Eukaryota</taxon>
        <taxon>Sar</taxon>
        <taxon>Stramenopiles</taxon>
        <taxon>Ochrophyta</taxon>
        <taxon>Bacillariophyta</taxon>
        <taxon>Bacillariophyceae</taxon>
        <taxon>Bacillariophycidae</taxon>
        <taxon>Naviculales</taxon>
        <taxon>Naviculaceae</taxon>
        <taxon>Seminavis</taxon>
    </lineage>
</organism>
<protein>
    <submittedName>
        <fullName evidence="3">Uncharacterized protein</fullName>
    </submittedName>
</protein>
<feature type="compositionally biased region" description="Basic and acidic residues" evidence="2">
    <location>
        <begin position="1408"/>
        <end position="1417"/>
    </location>
</feature>
<feature type="region of interest" description="Disordered" evidence="2">
    <location>
        <begin position="1"/>
        <end position="55"/>
    </location>
</feature>
<feature type="compositionally biased region" description="Basic and acidic residues" evidence="2">
    <location>
        <begin position="1487"/>
        <end position="1497"/>
    </location>
</feature>
<keyword evidence="4" id="KW-1185">Reference proteome</keyword>
<sequence length="1642" mass="180806">MTSEASETFQESFQATAAEFQEEVPDQSEDTASATCTSTSTCTVTSSSAGGNRRMSLVALRRQELSKKLPCKDLLKEIPSALKRLSSPPEAVQSELELLENAKESKLAKEGDEQDQGQGDEKNQEIKDFQAMTPTNAMHSNNQDLPMGIVASRRTELKRKISKQNLNLPDQSDDSQTTTGMKNQQKNIIEDQDDTTEIEATKATELSNNHHTTEGMKNNLPAVTFDQTATSFSCSSSSLTLQQPSSTVAINSTGTTMGIVASRKREINRRMSQLSASFSALPTSKSKTRSSLTNTYTGSMSYISFDDDKTESVQGDDDNENSYSIFHMMSNNNNTLDDSSSGTDIDNDKESVARTMAPPTVGANSGLVQSMKQKVLKRLSQSMIVSNNNGKNWDIGGAHGSSVFVENYKQALLEQNTPAEKDDNAQSISSLGITTTMFNNSQHTGKNDDDDDLLKTQDVSNEFVQSRRDEFYRGIQNNNGVREQQQVGKLDTTGWDNRPLTAGTIIAGSAAISRTTQAHAVEAKRNDSLTGMVATYDEATIKDRAARTIQHFMQEATDVLIWHREEASYWQEELLDIDRRKKEELEDVQRYLQLQKRQILEDLRPEHNVDCSCSVEGKECRCQEQEQDQDWAADWQWVEEHKEQLAQEKKANEALNKSMRTLSLENKKLSMDPAAKTDQLNLLKKRVKVLEDEHLKWTDIVHGMQLAKKGLRAEISTIERSARRIQRFMQEVTPLLSIYWEEMLYWKEEKEDVEKRRQEELDDVEMYLLLEKQQILAELHEEFGGGDDDGDDWTQQWASDWAWVQANRDHLSNEKQKKEGLIEAIRQLVLDNKKLGIVYQREDGKLQEAKKTVDALLEERDRFVSISNALEVATTELQVVIASLPVADSDDRKCPPKDEQSPVGGEITVTGSEDEVGTETEGVEGNNGSSDNGHDEVGSTHSDSSDSQVADGDETDMASTSANQESTNEGASDKHKSDDHHAKRNKRSKPRGSYSWRNHLKRTNSDPQLNVRGSTGGSETSEEGRGREPNPTWSRPIGEDPRNDIDIDNGRPEQSRNLVDPSVTGNTPPKQTNAVPPMPTKVTRVSDEELPKQETPADVKEKRFSKQGKSKSADDANSTKGHLQWMESAPLLSLVTDAHSCGSVSTSSESHRGATKSSEAAKKEDKETKSDNPAKEERKETQKKQHIQPGVSSPSLHPLESAPLFAIFNDTTSSEHVGTDAQGSGSCSTSKKSKIESDKKESKETRKKRGSRAVLKRNDSAPSFSGKSRKEKSSGSGKRDKGKTDGVSRSRSMEDGIKLTSGRNGQRKNKSASITSLQPGMNWRDTGKNQGKSSIGKAPTMNWGEVKSANDVGKTKAESTARAEGPEMKLRKPEPGMNWGETKSGNESGKKQEKSAGGHKPGMNWGEVKSDAAKSKSDSAAGSSQKPAMHWDTVNTTNHAGKNKSESTPISDILGMNWDAGNSTKQPGECKSPSTVSTHMPASAKDGTGKDSSKKSDMNLVQDDSSKNSGKSEESSASTQLPGMNWENSKVLSDKSESRSSERPAINMDNKVTRKKSGRSKGSMRRNDSAPALSGSSSKHDKSSRSGGGRNASYTWKSHLGALDSSPLLALISDNRGSTTDPNSSSRSSKKRGKMKRAKSNF</sequence>
<feature type="compositionally biased region" description="Basic and acidic residues" evidence="2">
    <location>
        <begin position="1532"/>
        <end position="1542"/>
    </location>
</feature>
<feature type="compositionally biased region" description="Basic and acidic residues" evidence="2">
    <location>
        <begin position="1159"/>
        <end position="1183"/>
    </location>
</feature>
<feature type="compositionally biased region" description="Polar residues" evidence="2">
    <location>
        <begin position="1"/>
        <end position="15"/>
    </location>
</feature>
<feature type="compositionally biased region" description="Basic residues" evidence="2">
    <location>
        <begin position="1553"/>
        <end position="1564"/>
    </location>
</feature>
<feature type="compositionally biased region" description="Basic and acidic residues" evidence="2">
    <location>
        <begin position="1037"/>
        <end position="1054"/>
    </location>
</feature>
<dbReference type="EMBL" id="CAICTM010000041">
    <property type="protein sequence ID" value="CAB9498608.1"/>
    <property type="molecule type" value="Genomic_DNA"/>
</dbReference>
<feature type="compositionally biased region" description="Basic and acidic residues" evidence="2">
    <location>
        <begin position="1084"/>
        <end position="1104"/>
    </location>
</feature>
<evidence type="ECO:0000256" key="1">
    <source>
        <dbReference type="SAM" id="Coils"/>
    </source>
</evidence>